<evidence type="ECO:0000313" key="2">
    <source>
        <dbReference type="Proteomes" id="UP000823388"/>
    </source>
</evidence>
<evidence type="ECO:0000313" key="1">
    <source>
        <dbReference type="EMBL" id="KAG2658003.1"/>
    </source>
</evidence>
<keyword evidence="2" id="KW-1185">Reference proteome</keyword>
<comment type="caution">
    <text evidence="1">The sequence shown here is derived from an EMBL/GenBank/DDBJ whole genome shotgun (WGS) entry which is preliminary data.</text>
</comment>
<gene>
    <name evidence="1" type="ORF">PVAP13_1KG213000</name>
</gene>
<dbReference type="EMBL" id="CM029037">
    <property type="protein sequence ID" value="KAG2658003.1"/>
    <property type="molecule type" value="Genomic_DNA"/>
</dbReference>
<organism evidence="1 2">
    <name type="scientific">Panicum virgatum</name>
    <name type="common">Blackwell switchgrass</name>
    <dbReference type="NCBI Taxonomy" id="38727"/>
    <lineage>
        <taxon>Eukaryota</taxon>
        <taxon>Viridiplantae</taxon>
        <taxon>Streptophyta</taxon>
        <taxon>Embryophyta</taxon>
        <taxon>Tracheophyta</taxon>
        <taxon>Spermatophyta</taxon>
        <taxon>Magnoliopsida</taxon>
        <taxon>Liliopsida</taxon>
        <taxon>Poales</taxon>
        <taxon>Poaceae</taxon>
        <taxon>PACMAD clade</taxon>
        <taxon>Panicoideae</taxon>
        <taxon>Panicodae</taxon>
        <taxon>Paniceae</taxon>
        <taxon>Panicinae</taxon>
        <taxon>Panicum</taxon>
        <taxon>Panicum sect. Hiantes</taxon>
    </lineage>
</organism>
<reference evidence="1" key="1">
    <citation type="submission" date="2020-05" db="EMBL/GenBank/DDBJ databases">
        <title>WGS assembly of Panicum virgatum.</title>
        <authorList>
            <person name="Lovell J.T."/>
            <person name="Jenkins J."/>
            <person name="Shu S."/>
            <person name="Juenger T.E."/>
            <person name="Schmutz J."/>
        </authorList>
    </citation>
    <scope>NUCLEOTIDE SEQUENCE</scope>
    <source>
        <strain evidence="1">AP13</strain>
    </source>
</reference>
<name>A0A8T0XLB3_PANVG</name>
<dbReference type="AlphaFoldDB" id="A0A8T0XLB3"/>
<proteinExistence type="predicted"/>
<dbReference type="Proteomes" id="UP000823388">
    <property type="component" value="Chromosome 1K"/>
</dbReference>
<sequence length="58" mass="6816">MLDGANIHHIFSFWMIVQINIDSQVSSIRVFLQNLKIRESRVHLDKDIFTSALEQRFG</sequence>
<protein>
    <submittedName>
        <fullName evidence="1">Uncharacterized protein</fullName>
    </submittedName>
</protein>
<accession>A0A8T0XLB3</accession>